<feature type="signal peptide" evidence="1">
    <location>
        <begin position="1"/>
        <end position="19"/>
    </location>
</feature>
<dbReference type="EMBL" id="CDMZ01004757">
    <property type="protein sequence ID" value="CEM50821.1"/>
    <property type="molecule type" value="Genomic_DNA"/>
</dbReference>
<reference evidence="2" key="1">
    <citation type="submission" date="2014-11" db="EMBL/GenBank/DDBJ databases">
        <authorList>
            <person name="Otto D Thomas"/>
            <person name="Naeem Raeece"/>
        </authorList>
    </citation>
    <scope>NUCLEOTIDE SEQUENCE</scope>
</reference>
<evidence type="ECO:0008006" key="3">
    <source>
        <dbReference type="Google" id="ProtNLM"/>
    </source>
</evidence>
<dbReference type="PANTHER" id="PTHR42753:SF2">
    <property type="entry name" value="PROLINE--TRNA LIGASE"/>
    <property type="match status" value="1"/>
</dbReference>
<evidence type="ECO:0000313" key="2">
    <source>
        <dbReference type="EMBL" id="CEM50821.1"/>
    </source>
</evidence>
<dbReference type="GO" id="GO:0006433">
    <property type="term" value="P:prolyl-tRNA aminoacylation"/>
    <property type="evidence" value="ECO:0007669"/>
    <property type="project" value="TreeGrafter"/>
</dbReference>
<proteinExistence type="predicted"/>
<gene>
    <name evidence="2" type="ORF">Cvel_34805</name>
</gene>
<dbReference type="GO" id="GO:0005829">
    <property type="term" value="C:cytosol"/>
    <property type="evidence" value="ECO:0007669"/>
    <property type="project" value="TreeGrafter"/>
</dbReference>
<organism evidence="2">
    <name type="scientific">Chromera velia CCMP2878</name>
    <dbReference type="NCBI Taxonomy" id="1169474"/>
    <lineage>
        <taxon>Eukaryota</taxon>
        <taxon>Sar</taxon>
        <taxon>Alveolata</taxon>
        <taxon>Colpodellida</taxon>
        <taxon>Chromeraceae</taxon>
        <taxon>Chromera</taxon>
    </lineage>
</organism>
<accession>A0A0G4I1R1</accession>
<keyword evidence="1" id="KW-0732">Signal</keyword>
<dbReference type="InterPro" id="IPR050062">
    <property type="entry name" value="Pro-tRNA_synthetase"/>
</dbReference>
<dbReference type="Gene3D" id="3.30.930.10">
    <property type="entry name" value="Bira Bifunctional Protein, Domain 2"/>
    <property type="match status" value="1"/>
</dbReference>
<dbReference type="SUPFAM" id="SSF55681">
    <property type="entry name" value="Class II aaRS and biotin synthetases"/>
    <property type="match status" value="1"/>
</dbReference>
<evidence type="ECO:0000256" key="1">
    <source>
        <dbReference type="SAM" id="SignalP"/>
    </source>
</evidence>
<dbReference type="AlphaFoldDB" id="A0A0G4I1R1"/>
<protein>
    <recommendedName>
        <fullName evidence="3">Proline--tRNA ligase</fullName>
    </recommendedName>
</protein>
<feature type="chain" id="PRO_5005192107" description="Proline--tRNA ligase" evidence="1">
    <location>
        <begin position="20"/>
        <end position="160"/>
    </location>
</feature>
<dbReference type="GO" id="GO:0004827">
    <property type="term" value="F:proline-tRNA ligase activity"/>
    <property type="evidence" value="ECO:0007669"/>
    <property type="project" value="TreeGrafter"/>
</dbReference>
<sequence length="160" mass="17299">MFHLPLLLLPLFLLQGACRVVLRSAPSSFVKPARLLAPEGRLSKASPRRGTSDGLVDLPPSCCSATVWRTSKAFLPTMKEVPAEARLASHQLMLRAGLVRPLASGLYTWLPLGLRVLSKVSAVVREELDAAGCMETQMPSVLPGKLWEESGRYDGGVGIH</sequence>
<name>A0A0G4I1R1_9ALVE</name>
<dbReference type="InterPro" id="IPR045864">
    <property type="entry name" value="aa-tRNA-synth_II/BPL/LPL"/>
</dbReference>
<dbReference type="VEuPathDB" id="CryptoDB:Cvel_34805"/>
<dbReference type="PANTHER" id="PTHR42753">
    <property type="entry name" value="MITOCHONDRIAL RIBOSOME PROTEIN L39/PROLYL-TRNA LIGASE FAMILY MEMBER"/>
    <property type="match status" value="1"/>
</dbReference>